<gene>
    <name evidence="7" type="ORF">MNBD_CPR01-405</name>
</gene>
<evidence type="ECO:0000256" key="1">
    <source>
        <dbReference type="ARBA" id="ARBA00004370"/>
    </source>
</evidence>
<proteinExistence type="inferred from homology"/>
<accession>A0A3B0V015</accession>
<dbReference type="InterPro" id="IPR001469">
    <property type="entry name" value="ATP_synth_F1_dsu/esu"/>
</dbReference>
<evidence type="ECO:0000256" key="3">
    <source>
        <dbReference type="ARBA" id="ARBA00022448"/>
    </source>
</evidence>
<keyword evidence="5" id="KW-0472">Membrane</keyword>
<comment type="subcellular location">
    <subcellularLocation>
        <location evidence="1">Membrane</location>
    </subcellularLocation>
</comment>
<name>A0A3B0V015_9ZZZZ</name>
<evidence type="ECO:0000256" key="4">
    <source>
        <dbReference type="ARBA" id="ARBA00023065"/>
    </source>
</evidence>
<keyword evidence="3" id="KW-0813">Transport</keyword>
<dbReference type="Pfam" id="PF02823">
    <property type="entry name" value="ATP-synt_DE_N"/>
    <property type="match status" value="1"/>
</dbReference>
<dbReference type="EMBL" id="UOEV01000021">
    <property type="protein sequence ID" value="VAW32102.1"/>
    <property type="molecule type" value="Genomic_DNA"/>
</dbReference>
<dbReference type="SUPFAM" id="SSF51344">
    <property type="entry name" value="Epsilon subunit of F1F0-ATP synthase N-terminal domain"/>
    <property type="match status" value="1"/>
</dbReference>
<evidence type="ECO:0000259" key="6">
    <source>
        <dbReference type="Pfam" id="PF02823"/>
    </source>
</evidence>
<dbReference type="GO" id="GO:0045259">
    <property type="term" value="C:proton-transporting ATP synthase complex"/>
    <property type="evidence" value="ECO:0007669"/>
    <property type="project" value="InterPro"/>
</dbReference>
<evidence type="ECO:0000313" key="7">
    <source>
        <dbReference type="EMBL" id="VAW32102.1"/>
    </source>
</evidence>
<reference evidence="7" key="1">
    <citation type="submission" date="2018-06" db="EMBL/GenBank/DDBJ databases">
        <authorList>
            <person name="Zhirakovskaya E."/>
        </authorList>
    </citation>
    <scope>NUCLEOTIDE SEQUENCE</scope>
</reference>
<dbReference type="GO" id="GO:0046933">
    <property type="term" value="F:proton-transporting ATP synthase activity, rotational mechanism"/>
    <property type="evidence" value="ECO:0007669"/>
    <property type="project" value="InterPro"/>
</dbReference>
<protein>
    <recommendedName>
        <fullName evidence="6">ATP synthase F1 complex delta/epsilon subunit N-terminal domain-containing protein</fullName>
    </recommendedName>
</protein>
<organism evidence="7">
    <name type="scientific">hydrothermal vent metagenome</name>
    <dbReference type="NCBI Taxonomy" id="652676"/>
    <lineage>
        <taxon>unclassified sequences</taxon>
        <taxon>metagenomes</taxon>
        <taxon>ecological metagenomes</taxon>
    </lineage>
</organism>
<comment type="similarity">
    <text evidence="2">Belongs to the ATPase epsilon chain family.</text>
</comment>
<dbReference type="InterPro" id="IPR036771">
    <property type="entry name" value="ATPsynth_dsu/esu_N"/>
</dbReference>
<evidence type="ECO:0000256" key="2">
    <source>
        <dbReference type="ARBA" id="ARBA00005712"/>
    </source>
</evidence>
<dbReference type="InterPro" id="IPR020546">
    <property type="entry name" value="ATP_synth_F1_dsu/esu_N"/>
</dbReference>
<sequence>MAKPFHLTIARIGENIFDDEAVKLELPGTEGMMTVLANHEPFISELSMGEARFEAADGKSYHVPVRDGGIVEISNNQATVLL</sequence>
<dbReference type="Gene3D" id="2.60.15.10">
    <property type="entry name" value="F0F1 ATP synthase delta/epsilon subunit, N-terminal"/>
    <property type="match status" value="1"/>
</dbReference>
<keyword evidence="4" id="KW-0406">Ion transport</keyword>
<dbReference type="AlphaFoldDB" id="A0A3B0V015"/>
<dbReference type="CDD" id="cd12152">
    <property type="entry name" value="F1-ATPase_delta"/>
    <property type="match status" value="1"/>
</dbReference>
<evidence type="ECO:0000256" key="5">
    <source>
        <dbReference type="ARBA" id="ARBA00023136"/>
    </source>
</evidence>
<feature type="domain" description="ATP synthase F1 complex delta/epsilon subunit N-terminal" evidence="6">
    <location>
        <begin position="5"/>
        <end position="81"/>
    </location>
</feature>